<evidence type="ECO:0000313" key="2">
    <source>
        <dbReference type="EMBL" id="KWX77765.1"/>
    </source>
</evidence>
<accession>A0A1G9S5J8</accession>
<dbReference type="Pfam" id="PF14206">
    <property type="entry name" value="Cys_rich_CPCC"/>
    <property type="match status" value="1"/>
</dbReference>
<protein>
    <submittedName>
        <fullName evidence="3">Cysteine-rich CPCC</fullName>
    </submittedName>
    <submittedName>
        <fullName evidence="2">Hydrolase</fullName>
    </submittedName>
</protein>
<keyword evidence="2" id="KW-0378">Hydrolase</keyword>
<reference evidence="2 4" key="1">
    <citation type="submission" date="2015-08" db="EMBL/GenBank/DDBJ databases">
        <title>Genome of Paenibacillus jilunlii.</title>
        <authorList>
            <person name="Sant'Anna F.H."/>
            <person name="Ambrosini A."/>
            <person name="Souza R."/>
            <person name="Bach E."/>
            <person name="Fernandes G."/>
            <person name="Balsanelli E."/>
            <person name="Baura V.A."/>
            <person name="Pedrosa F.O."/>
            <person name="Souza E.M."/>
            <person name="Passaglia L."/>
        </authorList>
    </citation>
    <scope>NUCLEOTIDE SEQUENCE [LARGE SCALE GENOMIC DNA]</scope>
    <source>
        <strain evidence="2 4">DSM 23019</strain>
    </source>
</reference>
<sequence>MPRKYACPCCGYLTLPDEPPGTFEICPVCYWEDDNLQHAEPEREGGANSISLIEARENFKKHGAMSLEFLDVVRLPLQEEQP</sequence>
<evidence type="ECO:0000313" key="3">
    <source>
        <dbReference type="EMBL" id="SDM30570.1"/>
    </source>
</evidence>
<dbReference type="AlphaFoldDB" id="A0A1G9S5J8"/>
<dbReference type="GO" id="GO:0016787">
    <property type="term" value="F:hydrolase activity"/>
    <property type="evidence" value="ECO:0007669"/>
    <property type="project" value="UniProtKB-KW"/>
</dbReference>
<gene>
    <name evidence="2" type="ORF">AML91_07010</name>
    <name evidence="3" type="ORF">SAMN05216191_11158</name>
</gene>
<dbReference type="OrthoDB" id="1456570at2"/>
<name>A0A1G9S5J8_9BACL</name>
<evidence type="ECO:0000313" key="4">
    <source>
        <dbReference type="Proteomes" id="UP000070252"/>
    </source>
</evidence>
<dbReference type="EMBL" id="LIPY01000099">
    <property type="protein sequence ID" value="KWX77765.1"/>
    <property type="molecule type" value="Genomic_DNA"/>
</dbReference>
<dbReference type="RefSeq" id="WP_039832911.1">
    <property type="nucleotide sequence ID" value="NZ_CP048429.1"/>
</dbReference>
<keyword evidence="4" id="KW-1185">Reference proteome</keyword>
<reference evidence="3 5" key="2">
    <citation type="submission" date="2016-10" db="EMBL/GenBank/DDBJ databases">
        <authorList>
            <person name="de Groot N.N."/>
        </authorList>
    </citation>
    <scope>NUCLEOTIDE SEQUENCE [LARGE SCALE GENOMIC DNA]</scope>
    <source>
        <strain evidence="3 5">CGMCC 1.10239</strain>
    </source>
</reference>
<organism evidence="3 5">
    <name type="scientific">Paenibacillus jilunlii</name>
    <dbReference type="NCBI Taxonomy" id="682956"/>
    <lineage>
        <taxon>Bacteria</taxon>
        <taxon>Bacillati</taxon>
        <taxon>Bacillota</taxon>
        <taxon>Bacilli</taxon>
        <taxon>Bacillales</taxon>
        <taxon>Paenibacillaceae</taxon>
        <taxon>Paenibacillus</taxon>
    </lineage>
</organism>
<dbReference type="SUPFAM" id="SSF57802">
    <property type="entry name" value="Rubredoxin-like"/>
    <property type="match status" value="1"/>
</dbReference>
<feature type="domain" description="Cysteine-rich CPCC" evidence="1">
    <location>
        <begin position="5"/>
        <end position="80"/>
    </location>
</feature>
<dbReference type="Proteomes" id="UP000182783">
    <property type="component" value="Unassembled WGS sequence"/>
</dbReference>
<proteinExistence type="predicted"/>
<evidence type="ECO:0000313" key="5">
    <source>
        <dbReference type="Proteomes" id="UP000182783"/>
    </source>
</evidence>
<dbReference type="InterPro" id="IPR025983">
    <property type="entry name" value="Cys_rich_CPCC"/>
</dbReference>
<evidence type="ECO:0000259" key="1">
    <source>
        <dbReference type="Pfam" id="PF14206"/>
    </source>
</evidence>
<dbReference type="EMBL" id="FNGM01000011">
    <property type="protein sequence ID" value="SDM30570.1"/>
    <property type="molecule type" value="Genomic_DNA"/>
</dbReference>
<dbReference type="Proteomes" id="UP000070252">
    <property type="component" value="Unassembled WGS sequence"/>
</dbReference>